<sequence length="302" mass="33584">MFMLGLRDDIVELTAYQKLIGQLIAITTVVVLGDVRFHSFYGFLGIEELPLWFSYVFTVFAIIGLTNAFNLIDGLDGLAGSLSVISFVVLGTWFISVGSVTYGFIAFTYAGAILSFLMYNWHPAKIFMGDTGSLVLGFSLSVMCVKFVEVNGSLPLNSFTFNAPFAAAAAFMIVPLYDTLRVFIKRAKKGKSPMAADKSHVHHFLMRMGFRHDQVAFILGSVKILCILFVFAFHKLPDIVMLPALAFIIVIGGIILDNLTLKRVKEIVRDSPRVLAQRKYFGVRKKVKIDQEIFQNEGANPN</sequence>
<dbReference type="GO" id="GO:0071555">
    <property type="term" value="P:cell wall organization"/>
    <property type="evidence" value="ECO:0007669"/>
    <property type="project" value="TreeGrafter"/>
</dbReference>
<organism evidence="9 10">
    <name type="scientific">Echinicola pacifica</name>
    <dbReference type="NCBI Taxonomy" id="346377"/>
    <lineage>
        <taxon>Bacteria</taxon>
        <taxon>Pseudomonadati</taxon>
        <taxon>Bacteroidota</taxon>
        <taxon>Cytophagia</taxon>
        <taxon>Cytophagales</taxon>
        <taxon>Cyclobacteriaceae</taxon>
        <taxon>Echinicola</taxon>
    </lineage>
</organism>
<dbReference type="PANTHER" id="PTHR22926:SF3">
    <property type="entry name" value="UNDECAPRENYL-PHOSPHATE ALPHA-N-ACETYLGLUCOSAMINYL 1-PHOSPHATE TRANSFERASE"/>
    <property type="match status" value="1"/>
</dbReference>
<evidence type="ECO:0000256" key="1">
    <source>
        <dbReference type="ARBA" id="ARBA00004651"/>
    </source>
</evidence>
<feature type="transmembrane region" description="Helical" evidence="8">
    <location>
        <begin position="101"/>
        <end position="119"/>
    </location>
</feature>
<keyword evidence="5 8" id="KW-1133">Transmembrane helix</keyword>
<gene>
    <name evidence="9" type="ORF">GCM10007049_37120</name>
</gene>
<feature type="transmembrane region" description="Helical" evidence="8">
    <location>
        <begin position="163"/>
        <end position="184"/>
    </location>
</feature>
<dbReference type="GO" id="GO:0005886">
    <property type="term" value="C:plasma membrane"/>
    <property type="evidence" value="ECO:0007669"/>
    <property type="project" value="UniProtKB-SubCell"/>
</dbReference>
<feature type="binding site" evidence="7">
    <location>
        <position position="130"/>
    </location>
    <ligand>
        <name>Mg(2+)</name>
        <dbReference type="ChEBI" id="CHEBI:18420"/>
    </ligand>
</feature>
<evidence type="ECO:0000256" key="7">
    <source>
        <dbReference type="PIRSR" id="PIRSR600715-1"/>
    </source>
</evidence>
<comment type="subcellular location">
    <subcellularLocation>
        <location evidence="1">Cell membrane</location>
        <topology evidence="1">Multi-pass membrane protein</topology>
    </subcellularLocation>
</comment>
<dbReference type="PROSITE" id="PS01348">
    <property type="entry name" value="MRAY_2"/>
    <property type="match status" value="1"/>
</dbReference>
<dbReference type="EMBL" id="BMWX01000009">
    <property type="protein sequence ID" value="GGZ40265.1"/>
    <property type="molecule type" value="Genomic_DNA"/>
</dbReference>
<dbReference type="AlphaFoldDB" id="A0A918UXL0"/>
<evidence type="ECO:0000256" key="4">
    <source>
        <dbReference type="ARBA" id="ARBA00022692"/>
    </source>
</evidence>
<dbReference type="GO" id="GO:0044038">
    <property type="term" value="P:cell wall macromolecule biosynthetic process"/>
    <property type="evidence" value="ECO:0007669"/>
    <property type="project" value="TreeGrafter"/>
</dbReference>
<protein>
    <recommendedName>
        <fullName evidence="11">UDP-N-acetylmuramyl pentapeptide phosphotransferase/UDP-N-acetylglucosamine-1-phosphate transferase</fullName>
    </recommendedName>
</protein>
<feature type="binding site" evidence="7">
    <location>
        <position position="70"/>
    </location>
    <ligand>
        <name>Mg(2+)</name>
        <dbReference type="ChEBI" id="CHEBI:18420"/>
    </ligand>
</feature>
<feature type="transmembrane region" description="Helical" evidence="8">
    <location>
        <begin position="131"/>
        <end position="148"/>
    </location>
</feature>
<reference evidence="9" key="1">
    <citation type="journal article" date="2014" name="Int. J. Syst. Evol. Microbiol.">
        <title>Complete genome sequence of Corynebacterium casei LMG S-19264T (=DSM 44701T), isolated from a smear-ripened cheese.</title>
        <authorList>
            <consortium name="US DOE Joint Genome Institute (JGI-PGF)"/>
            <person name="Walter F."/>
            <person name="Albersmeier A."/>
            <person name="Kalinowski J."/>
            <person name="Ruckert C."/>
        </authorList>
    </citation>
    <scope>NUCLEOTIDE SEQUENCE</scope>
    <source>
        <strain evidence="9">KCTC 12368</strain>
    </source>
</reference>
<dbReference type="PANTHER" id="PTHR22926">
    <property type="entry name" value="PHOSPHO-N-ACETYLMURAMOYL-PENTAPEPTIDE-TRANSFERASE"/>
    <property type="match status" value="1"/>
</dbReference>
<dbReference type="GO" id="GO:0016780">
    <property type="term" value="F:phosphotransferase activity, for other substituted phosphate groups"/>
    <property type="evidence" value="ECO:0007669"/>
    <property type="project" value="InterPro"/>
</dbReference>
<keyword evidence="7" id="KW-0479">Metal-binding</keyword>
<comment type="caution">
    <text evidence="9">The sequence shown here is derived from an EMBL/GenBank/DDBJ whole genome shotgun (WGS) entry which is preliminary data.</text>
</comment>
<dbReference type="GO" id="GO:0046872">
    <property type="term" value="F:metal ion binding"/>
    <property type="evidence" value="ECO:0007669"/>
    <property type="project" value="UniProtKB-KW"/>
</dbReference>
<keyword evidence="6 8" id="KW-0472">Membrane</keyword>
<dbReference type="CDD" id="cd06853">
    <property type="entry name" value="GT_WecA_like"/>
    <property type="match status" value="1"/>
</dbReference>
<feature type="transmembrane region" description="Helical" evidence="8">
    <location>
        <begin position="52"/>
        <end position="71"/>
    </location>
</feature>
<dbReference type="InterPro" id="IPR000715">
    <property type="entry name" value="Glycosyl_transferase_4"/>
</dbReference>
<evidence type="ECO:0000256" key="2">
    <source>
        <dbReference type="ARBA" id="ARBA00022475"/>
    </source>
</evidence>
<keyword evidence="10" id="KW-1185">Reference proteome</keyword>
<keyword evidence="7" id="KW-0460">Magnesium</keyword>
<feature type="transmembrane region" description="Helical" evidence="8">
    <location>
        <begin position="215"/>
        <end position="233"/>
    </location>
</feature>
<keyword evidence="4 8" id="KW-0812">Transmembrane</keyword>
<evidence type="ECO:0000313" key="9">
    <source>
        <dbReference type="EMBL" id="GGZ40265.1"/>
    </source>
</evidence>
<reference evidence="9" key="2">
    <citation type="submission" date="2020-09" db="EMBL/GenBank/DDBJ databases">
        <authorList>
            <person name="Sun Q."/>
            <person name="Kim S."/>
        </authorList>
    </citation>
    <scope>NUCLEOTIDE SEQUENCE</scope>
    <source>
        <strain evidence="9">KCTC 12368</strain>
    </source>
</reference>
<evidence type="ECO:0000256" key="8">
    <source>
        <dbReference type="SAM" id="Phobius"/>
    </source>
</evidence>
<accession>A0A918UXL0</accession>
<name>A0A918UXL0_9BACT</name>
<dbReference type="InterPro" id="IPR018480">
    <property type="entry name" value="PNAcMuramoyl-5peptid_Trfase_CS"/>
</dbReference>
<proteinExistence type="predicted"/>
<evidence type="ECO:0008006" key="11">
    <source>
        <dbReference type="Google" id="ProtNLM"/>
    </source>
</evidence>
<dbReference type="Proteomes" id="UP000619457">
    <property type="component" value="Unassembled WGS sequence"/>
</dbReference>
<comment type="cofactor">
    <cofactor evidence="7">
        <name>Mg(2+)</name>
        <dbReference type="ChEBI" id="CHEBI:18420"/>
    </cofactor>
</comment>
<evidence type="ECO:0000256" key="3">
    <source>
        <dbReference type="ARBA" id="ARBA00022679"/>
    </source>
</evidence>
<feature type="transmembrane region" description="Helical" evidence="8">
    <location>
        <begin position="78"/>
        <end position="95"/>
    </location>
</feature>
<evidence type="ECO:0000256" key="6">
    <source>
        <dbReference type="ARBA" id="ARBA00023136"/>
    </source>
</evidence>
<keyword evidence="3" id="KW-0808">Transferase</keyword>
<keyword evidence="2" id="KW-1003">Cell membrane</keyword>
<feature type="transmembrane region" description="Helical" evidence="8">
    <location>
        <begin position="239"/>
        <end position="259"/>
    </location>
</feature>
<dbReference type="Pfam" id="PF00953">
    <property type="entry name" value="Glycos_transf_4"/>
    <property type="match status" value="1"/>
</dbReference>
<feature type="transmembrane region" description="Helical" evidence="8">
    <location>
        <begin position="20"/>
        <end position="40"/>
    </location>
</feature>
<evidence type="ECO:0000313" key="10">
    <source>
        <dbReference type="Proteomes" id="UP000619457"/>
    </source>
</evidence>
<evidence type="ECO:0000256" key="5">
    <source>
        <dbReference type="ARBA" id="ARBA00022989"/>
    </source>
</evidence>
<dbReference type="GO" id="GO:0009103">
    <property type="term" value="P:lipopolysaccharide biosynthetic process"/>
    <property type="evidence" value="ECO:0007669"/>
    <property type="project" value="TreeGrafter"/>
</dbReference>